<feature type="active site" description="Nucleophile" evidence="3">
    <location>
        <position position="321"/>
    </location>
</feature>
<keyword evidence="1 3" id="KW-0378">Hydrolase</keyword>
<dbReference type="PROSITE" id="PS51764">
    <property type="entry name" value="GH26"/>
    <property type="match status" value="1"/>
</dbReference>
<sequence length="397" mass="42749">MGAVLASAKPAASAAAVSFDVSAGVGKAGTYTFAVTSSVSNAIARFQSSEKGAAGPQLTLTLKTPATKPTAPTAPTAPVVQPGSNCTVDAKLVPSCNVLWGAAAGGFSETPRDQALREWEAKSGRTASIYHTYHRGDELFPTKAEIAMANEAGRSRVLFTNWKVGYGTKWGKVAAGEQDARIDKLSAYIKANYGKDKFFMAVHHEPENDVSTVAGSQMTAKDYAAMVRHTIGRMNANGVTNVVFVMAYMNVEKWNDSPWWADLYPGNDVIDWVGVDSYVNAQPKGFHNGDFTYLMNRTGKTAFPGWYNWAVTTGKPVMVAEWAVYECKTACSPEEKAKIHAKVVEQMKAMPAIKAMVTFDTASDQQGLDMRIDSTPQALASFKKIAADPIFTVNIGR</sequence>
<evidence type="ECO:0000313" key="6">
    <source>
        <dbReference type="Proteomes" id="UP000612585"/>
    </source>
</evidence>
<comment type="caution">
    <text evidence="5">The sequence shown here is derived from an EMBL/GenBank/DDBJ whole genome shotgun (WGS) entry which is preliminary data.</text>
</comment>
<dbReference type="Gene3D" id="3.20.20.80">
    <property type="entry name" value="Glycosidases"/>
    <property type="match status" value="1"/>
</dbReference>
<gene>
    <name evidence="5" type="ORF">Vau01_125920</name>
</gene>
<evidence type="ECO:0000259" key="4">
    <source>
        <dbReference type="PROSITE" id="PS51764"/>
    </source>
</evidence>
<proteinExistence type="inferred from homology"/>
<name>A0A8J3ZP45_9ACTN</name>
<dbReference type="EMBL" id="BOPG01000181">
    <property type="protein sequence ID" value="GIJ65076.1"/>
    <property type="molecule type" value="Genomic_DNA"/>
</dbReference>
<dbReference type="Proteomes" id="UP000612585">
    <property type="component" value="Unassembled WGS sequence"/>
</dbReference>
<evidence type="ECO:0000256" key="1">
    <source>
        <dbReference type="ARBA" id="ARBA00022801"/>
    </source>
</evidence>
<evidence type="ECO:0000313" key="5">
    <source>
        <dbReference type="EMBL" id="GIJ65076.1"/>
    </source>
</evidence>
<reference evidence="5" key="1">
    <citation type="submission" date="2021-01" db="EMBL/GenBank/DDBJ databases">
        <title>Whole genome shotgun sequence of Virgisporangium aurantiacum NBRC 16421.</title>
        <authorList>
            <person name="Komaki H."/>
            <person name="Tamura T."/>
        </authorList>
    </citation>
    <scope>NUCLEOTIDE SEQUENCE</scope>
    <source>
        <strain evidence="5">NBRC 16421</strain>
    </source>
</reference>
<keyword evidence="6" id="KW-1185">Reference proteome</keyword>
<protein>
    <recommendedName>
        <fullName evidence="4">GH26 domain-containing protein</fullName>
    </recommendedName>
</protein>
<organism evidence="5 6">
    <name type="scientific">Virgisporangium aurantiacum</name>
    <dbReference type="NCBI Taxonomy" id="175570"/>
    <lineage>
        <taxon>Bacteria</taxon>
        <taxon>Bacillati</taxon>
        <taxon>Actinomycetota</taxon>
        <taxon>Actinomycetes</taxon>
        <taxon>Micromonosporales</taxon>
        <taxon>Micromonosporaceae</taxon>
        <taxon>Virgisporangium</taxon>
    </lineage>
</organism>
<evidence type="ECO:0000256" key="2">
    <source>
        <dbReference type="ARBA" id="ARBA00023295"/>
    </source>
</evidence>
<accession>A0A8J3ZP45</accession>
<feature type="domain" description="GH26" evidence="4">
    <location>
        <begin position="74"/>
        <end position="388"/>
    </location>
</feature>
<dbReference type="GO" id="GO:0004553">
    <property type="term" value="F:hydrolase activity, hydrolyzing O-glycosyl compounds"/>
    <property type="evidence" value="ECO:0007669"/>
    <property type="project" value="InterPro"/>
</dbReference>
<dbReference type="InterPro" id="IPR017853">
    <property type="entry name" value="GH"/>
</dbReference>
<keyword evidence="2 3" id="KW-0326">Glycosidase</keyword>
<dbReference type="InterPro" id="IPR022790">
    <property type="entry name" value="GH26_dom"/>
</dbReference>
<comment type="similarity">
    <text evidence="3">Belongs to the glycosyl hydrolase 26 family.</text>
</comment>
<dbReference type="AlphaFoldDB" id="A0A8J3ZP45"/>
<dbReference type="SUPFAM" id="SSF51445">
    <property type="entry name" value="(Trans)glycosidases"/>
    <property type="match status" value="1"/>
</dbReference>
<evidence type="ECO:0000256" key="3">
    <source>
        <dbReference type="PROSITE-ProRule" id="PRU01100"/>
    </source>
</evidence>
<feature type="active site" description="Proton donor" evidence="3">
    <location>
        <position position="205"/>
    </location>
</feature>